<dbReference type="PANTHER" id="PTHR11012:SF55">
    <property type="entry name" value="BHLH DOMAIN-CONTAINING PROTEIN"/>
    <property type="match status" value="1"/>
</dbReference>
<dbReference type="InterPro" id="IPR004119">
    <property type="entry name" value="EcKL"/>
</dbReference>
<dbReference type="RefSeq" id="XP_018321722.1">
    <property type="nucleotide sequence ID" value="XM_018466220.1"/>
</dbReference>
<dbReference type="SMART" id="SM00587">
    <property type="entry name" value="CHK"/>
    <property type="match status" value="1"/>
</dbReference>
<dbReference type="KEGG" id="apln:108734592"/>
<dbReference type="GeneID" id="108734592"/>
<accession>A0A1W4WMN8</accession>
<dbReference type="InterPro" id="IPR015897">
    <property type="entry name" value="CHK_kinase-like"/>
</dbReference>
<dbReference type="InterPro" id="IPR011009">
    <property type="entry name" value="Kinase-like_dom_sf"/>
</dbReference>
<dbReference type="SUPFAM" id="SSF56112">
    <property type="entry name" value="Protein kinase-like (PK-like)"/>
    <property type="match status" value="1"/>
</dbReference>
<dbReference type="AlphaFoldDB" id="A0A1W4WMN8"/>
<organism evidence="2 3">
    <name type="scientific">Agrilus planipennis</name>
    <name type="common">Emerald ash borer</name>
    <name type="synonym">Agrilus marcopoli</name>
    <dbReference type="NCBI Taxonomy" id="224129"/>
    <lineage>
        <taxon>Eukaryota</taxon>
        <taxon>Metazoa</taxon>
        <taxon>Ecdysozoa</taxon>
        <taxon>Arthropoda</taxon>
        <taxon>Hexapoda</taxon>
        <taxon>Insecta</taxon>
        <taxon>Pterygota</taxon>
        <taxon>Neoptera</taxon>
        <taxon>Endopterygota</taxon>
        <taxon>Coleoptera</taxon>
        <taxon>Polyphaga</taxon>
        <taxon>Elateriformia</taxon>
        <taxon>Buprestoidea</taxon>
        <taxon>Buprestidae</taxon>
        <taxon>Agrilinae</taxon>
        <taxon>Agrilus</taxon>
    </lineage>
</organism>
<name>A0A1W4WMN8_AGRPL</name>
<reference evidence="3" key="1">
    <citation type="submission" date="2025-08" db="UniProtKB">
        <authorList>
            <consortium name="RefSeq"/>
        </authorList>
    </citation>
    <scope>IDENTIFICATION</scope>
    <source>
        <tissue evidence="3">Entire body</tissue>
    </source>
</reference>
<evidence type="ECO:0000259" key="1">
    <source>
        <dbReference type="SMART" id="SM00587"/>
    </source>
</evidence>
<dbReference type="OrthoDB" id="191037at2759"/>
<dbReference type="Pfam" id="PF02958">
    <property type="entry name" value="EcKL"/>
    <property type="match status" value="1"/>
</dbReference>
<feature type="domain" description="CHK kinase-like" evidence="1">
    <location>
        <begin position="134"/>
        <end position="323"/>
    </location>
</feature>
<dbReference type="InParanoid" id="A0A1W4WMN8"/>
<dbReference type="Gene3D" id="3.90.1200.10">
    <property type="match status" value="1"/>
</dbReference>
<evidence type="ECO:0000313" key="2">
    <source>
        <dbReference type="Proteomes" id="UP000192223"/>
    </source>
</evidence>
<dbReference type="Proteomes" id="UP000192223">
    <property type="component" value="Unplaced"/>
</dbReference>
<sequence>MELQIKSLDNLLKNALQPGEQLKSYSTKNLTSAGDNYGSIMLSITLNIHNTSTKENYEKHLVGKMPLVNEFFRNIFKVDLTFKKEALIYRDVLPFFNKFYKNRTSTELDMFPKYLGGQLNYDKSTDRIHNDSIIFLEDLKIKGYKTLDRFKGFDENTAKIVIQALATLHATTIAIKLDDIWLFHKLFLSNLEYVSAFDGGIEINNMINISLKHATANPKCKAVESKIKEVLTKGLQNLNSAIKCKEPFGTFSHNDLWLNNVMVKNDGTNIKCKLLDFQLSSYDSVGKDLIFFLFTSLESTVLKNSFDDLIRYYFDEFTQTLNILNVDTRKFTWNAFLDEVKDSAISTELTHLFAMLLPIFSTPDKSESIDVLEEGTLPNEDDVSDEHKQRAVDIALIYIEKGWI</sequence>
<protein>
    <submittedName>
        <fullName evidence="3">Uncharacterized protein LOC108734592</fullName>
    </submittedName>
</protein>
<dbReference type="STRING" id="224129.A0A1W4WMN8"/>
<gene>
    <name evidence="3" type="primary">LOC108734592</name>
</gene>
<keyword evidence="2" id="KW-1185">Reference proteome</keyword>
<evidence type="ECO:0000313" key="3">
    <source>
        <dbReference type="RefSeq" id="XP_018321722.1"/>
    </source>
</evidence>
<dbReference type="PANTHER" id="PTHR11012">
    <property type="entry name" value="PROTEIN KINASE-LIKE DOMAIN-CONTAINING"/>
    <property type="match status" value="1"/>
</dbReference>
<proteinExistence type="predicted"/>